<dbReference type="Proteomes" id="UP001176941">
    <property type="component" value="Chromosome 27"/>
</dbReference>
<protein>
    <submittedName>
        <fullName evidence="2">Uncharacterized protein</fullName>
    </submittedName>
</protein>
<proteinExistence type="predicted"/>
<keyword evidence="1" id="KW-0472">Membrane</keyword>
<keyword evidence="3" id="KW-1185">Reference proteome</keyword>
<sequence length="109" mass="12194">MPHSVSRPPPAFRSCQPTSSTTFSEMLFLTTPLPPPASLSDSHSHLLPHITSNFTFISFIVLISIYVLLYLFITYLSSAFQYKFLKKRALSFVSIVSSPYLKAHILGAQ</sequence>
<keyword evidence="1" id="KW-1133">Transmembrane helix</keyword>
<reference evidence="2" key="1">
    <citation type="submission" date="2023-04" db="EMBL/GenBank/DDBJ databases">
        <authorList>
            <consortium name="ELIXIR-Norway"/>
        </authorList>
    </citation>
    <scope>NUCLEOTIDE SEQUENCE [LARGE SCALE GENOMIC DNA]</scope>
</reference>
<evidence type="ECO:0000313" key="3">
    <source>
        <dbReference type="Proteomes" id="UP001176941"/>
    </source>
</evidence>
<evidence type="ECO:0000256" key="1">
    <source>
        <dbReference type="SAM" id="Phobius"/>
    </source>
</evidence>
<dbReference type="EMBL" id="OX459963">
    <property type="protein sequence ID" value="CAI9167984.1"/>
    <property type="molecule type" value="Genomic_DNA"/>
</dbReference>
<name>A0ABN8Z7U0_RANTA</name>
<organism evidence="2 3">
    <name type="scientific">Rangifer tarandus platyrhynchus</name>
    <name type="common">Svalbard reindeer</name>
    <dbReference type="NCBI Taxonomy" id="3082113"/>
    <lineage>
        <taxon>Eukaryota</taxon>
        <taxon>Metazoa</taxon>
        <taxon>Chordata</taxon>
        <taxon>Craniata</taxon>
        <taxon>Vertebrata</taxon>
        <taxon>Euteleostomi</taxon>
        <taxon>Mammalia</taxon>
        <taxon>Eutheria</taxon>
        <taxon>Laurasiatheria</taxon>
        <taxon>Artiodactyla</taxon>
        <taxon>Ruminantia</taxon>
        <taxon>Pecora</taxon>
        <taxon>Cervidae</taxon>
        <taxon>Odocoileinae</taxon>
        <taxon>Rangifer</taxon>
    </lineage>
</organism>
<keyword evidence="1" id="KW-0812">Transmembrane</keyword>
<accession>A0ABN8Z7U0</accession>
<gene>
    <name evidence="2" type="ORF">MRATA1EN1_LOCUS16946</name>
</gene>
<evidence type="ECO:0000313" key="2">
    <source>
        <dbReference type="EMBL" id="CAI9167984.1"/>
    </source>
</evidence>
<feature type="transmembrane region" description="Helical" evidence="1">
    <location>
        <begin position="54"/>
        <end position="78"/>
    </location>
</feature>